<evidence type="ECO:0000256" key="1">
    <source>
        <dbReference type="SAM" id="MobiDB-lite"/>
    </source>
</evidence>
<dbReference type="EMBL" id="VTUZ01000086">
    <property type="protein sequence ID" value="KAA0997458.1"/>
    <property type="molecule type" value="Genomic_DNA"/>
</dbReference>
<feature type="region of interest" description="Disordered" evidence="1">
    <location>
        <begin position="79"/>
        <end position="125"/>
    </location>
</feature>
<gene>
    <name evidence="2" type="ORF">FVF58_49250</name>
</gene>
<accession>A0A5B0G436</accession>
<dbReference type="AlphaFoldDB" id="A0A5B0G436"/>
<evidence type="ECO:0000313" key="3">
    <source>
        <dbReference type="Proteomes" id="UP000325273"/>
    </source>
</evidence>
<sequence length="125" mass="13774">MNLRVGFELVFSCSQHTPMLLMLNMHSSHVNDVIVPDRVRIDRPLSLTQYHDSFGNLCSRIVTPSEGYLTLSTEALLNVSDSPERPAPDNSPESGGASTRRVHPVSPGKQILRNRPAIEHGMGDV</sequence>
<comment type="caution">
    <text evidence="2">The sequence shown here is derived from an EMBL/GenBank/DDBJ whole genome shotgun (WGS) entry which is preliminary data.</text>
</comment>
<reference evidence="2 3" key="1">
    <citation type="submission" date="2019-08" db="EMBL/GenBank/DDBJ databases">
        <title>Paraburkholderia sp. DCY113.</title>
        <authorList>
            <person name="Kang J."/>
        </authorList>
    </citation>
    <scope>NUCLEOTIDE SEQUENCE [LARGE SCALE GENOMIC DNA]</scope>
    <source>
        <strain evidence="2 3">DCY113</strain>
    </source>
</reference>
<dbReference type="RefSeq" id="WP_149676732.1">
    <property type="nucleotide sequence ID" value="NZ_VTUZ01000086.1"/>
</dbReference>
<proteinExistence type="predicted"/>
<organism evidence="2 3">
    <name type="scientific">Paraburkholderia panacisoli</name>
    <dbReference type="NCBI Taxonomy" id="2603818"/>
    <lineage>
        <taxon>Bacteria</taxon>
        <taxon>Pseudomonadati</taxon>
        <taxon>Pseudomonadota</taxon>
        <taxon>Betaproteobacteria</taxon>
        <taxon>Burkholderiales</taxon>
        <taxon>Burkholderiaceae</taxon>
        <taxon>Paraburkholderia</taxon>
    </lineage>
</organism>
<keyword evidence="3" id="KW-1185">Reference proteome</keyword>
<protein>
    <submittedName>
        <fullName evidence="2">Uncharacterized protein</fullName>
    </submittedName>
</protein>
<dbReference type="Proteomes" id="UP000325273">
    <property type="component" value="Unassembled WGS sequence"/>
</dbReference>
<name>A0A5B0G436_9BURK</name>
<evidence type="ECO:0000313" key="2">
    <source>
        <dbReference type="EMBL" id="KAA0997458.1"/>
    </source>
</evidence>
<feature type="compositionally biased region" description="Basic and acidic residues" evidence="1">
    <location>
        <begin position="116"/>
        <end position="125"/>
    </location>
</feature>